<dbReference type="InterPro" id="IPR012337">
    <property type="entry name" value="RNaseH-like_sf"/>
</dbReference>
<accession>A0A1J1DUK4</accession>
<dbReference type="SUPFAM" id="SSF53098">
    <property type="entry name" value="Ribonuclease H-like"/>
    <property type="match status" value="1"/>
</dbReference>
<evidence type="ECO:0000259" key="12">
    <source>
        <dbReference type="PROSITE" id="PS50879"/>
    </source>
</evidence>
<keyword evidence="14" id="KW-1185">Reference proteome</keyword>
<keyword evidence="10 11" id="KW-0460">Magnesium</keyword>
<dbReference type="InterPro" id="IPR050092">
    <property type="entry name" value="RNase_H"/>
</dbReference>
<keyword evidence="8 11" id="KW-0255">Endonuclease</keyword>
<dbReference type="Proteomes" id="UP000242645">
    <property type="component" value="Chromosome"/>
</dbReference>
<sequence length="189" mass="21234">MKRVVIHTDGSCLGNPGPGGWAAVLCLENAEYRRELSGGFALTTNNRMEIIAVLEGLSALREPCEVALFADSQYVCNAVGKKWLHGWHAKNWVKSDKKPVKNADLWQKLLPLLSRHTVRFHWLLGHAGHEENERCDELARLCAARVDLPQDIGYVRKKSDRADAPLPNKQAKILVAHRTDTNCFKSEML</sequence>
<dbReference type="GO" id="GO:0003676">
    <property type="term" value="F:nucleic acid binding"/>
    <property type="evidence" value="ECO:0007669"/>
    <property type="project" value="InterPro"/>
</dbReference>
<feature type="binding site" evidence="11">
    <location>
        <position position="136"/>
    </location>
    <ligand>
        <name>Mg(2+)</name>
        <dbReference type="ChEBI" id="CHEBI:18420"/>
        <label>2</label>
    </ligand>
</feature>
<dbReference type="GO" id="GO:0005737">
    <property type="term" value="C:cytoplasm"/>
    <property type="evidence" value="ECO:0007669"/>
    <property type="project" value="UniProtKB-SubCell"/>
</dbReference>
<dbReference type="GO" id="GO:0043137">
    <property type="term" value="P:DNA replication, removal of RNA primer"/>
    <property type="evidence" value="ECO:0007669"/>
    <property type="project" value="TreeGrafter"/>
</dbReference>
<dbReference type="PANTHER" id="PTHR10642">
    <property type="entry name" value="RIBONUCLEASE H1"/>
    <property type="match status" value="1"/>
</dbReference>
<comment type="cofactor">
    <cofactor evidence="11">
        <name>Mg(2+)</name>
        <dbReference type="ChEBI" id="CHEBI:18420"/>
    </cofactor>
    <text evidence="11">Binds 1 Mg(2+) ion per subunit. May bind a second metal ion at a regulatory site, or after substrate binding.</text>
</comment>
<comment type="function">
    <text evidence="2 11">Endonuclease that specifically degrades the RNA of RNA-DNA hybrids.</text>
</comment>
<dbReference type="NCBIfam" id="NF001236">
    <property type="entry name" value="PRK00203.1"/>
    <property type="match status" value="1"/>
</dbReference>
<evidence type="ECO:0000256" key="4">
    <source>
        <dbReference type="ARBA" id="ARBA00011245"/>
    </source>
</evidence>
<reference evidence="13 14" key="1">
    <citation type="journal article" date="2017" name="ISME J.">
        <title>Genome of 'Ca. Desulfovibrio trichonymphae', an H2-oxidizing bacterium in a tripartite symbiotic system within a protist cell in the termite gut.</title>
        <authorList>
            <person name="Kuwahara H."/>
            <person name="Yuki M."/>
            <person name="Izawa K."/>
            <person name="Ohkuma M."/>
            <person name="Hongoh Y."/>
        </authorList>
    </citation>
    <scope>NUCLEOTIDE SEQUENCE [LARGE SCALE GENOMIC DNA]</scope>
    <source>
        <strain evidence="13 14">Rs-N31</strain>
    </source>
</reference>
<evidence type="ECO:0000256" key="2">
    <source>
        <dbReference type="ARBA" id="ARBA00004065"/>
    </source>
</evidence>
<dbReference type="InterPro" id="IPR036397">
    <property type="entry name" value="RNaseH_sf"/>
</dbReference>
<evidence type="ECO:0000256" key="6">
    <source>
        <dbReference type="ARBA" id="ARBA00022722"/>
    </source>
</evidence>
<feature type="binding site" evidence="11">
    <location>
        <position position="49"/>
    </location>
    <ligand>
        <name>Mg(2+)</name>
        <dbReference type="ChEBI" id="CHEBI:18420"/>
        <label>1</label>
    </ligand>
</feature>
<feature type="binding site" evidence="11">
    <location>
        <position position="71"/>
    </location>
    <ligand>
        <name>Mg(2+)</name>
        <dbReference type="ChEBI" id="CHEBI:18420"/>
        <label>1</label>
    </ligand>
</feature>
<evidence type="ECO:0000256" key="11">
    <source>
        <dbReference type="HAMAP-Rule" id="MF_00042"/>
    </source>
</evidence>
<evidence type="ECO:0000256" key="9">
    <source>
        <dbReference type="ARBA" id="ARBA00022801"/>
    </source>
</evidence>
<organism evidence="13 14">
    <name type="scientific">Candidatus Desulfovibrio trichonymphae</name>
    <dbReference type="NCBI Taxonomy" id="1725232"/>
    <lineage>
        <taxon>Bacteria</taxon>
        <taxon>Pseudomonadati</taxon>
        <taxon>Thermodesulfobacteriota</taxon>
        <taxon>Desulfovibrionia</taxon>
        <taxon>Desulfovibrionales</taxon>
        <taxon>Desulfovibrionaceae</taxon>
        <taxon>Desulfovibrio</taxon>
    </lineage>
</organism>
<dbReference type="EC" id="3.1.26.4" evidence="5 11"/>
<dbReference type="FunFam" id="3.30.420.10:FF:000089">
    <property type="entry name" value="Ribonuclease H"/>
    <property type="match status" value="1"/>
</dbReference>
<dbReference type="GO" id="GO:0004523">
    <property type="term" value="F:RNA-DNA hybrid ribonuclease activity"/>
    <property type="evidence" value="ECO:0007669"/>
    <property type="project" value="UniProtKB-UniRule"/>
</dbReference>
<dbReference type="KEGG" id="dtr:RSDT_0885"/>
<evidence type="ECO:0000256" key="1">
    <source>
        <dbReference type="ARBA" id="ARBA00000077"/>
    </source>
</evidence>
<evidence type="ECO:0000256" key="10">
    <source>
        <dbReference type="ARBA" id="ARBA00022842"/>
    </source>
</evidence>
<keyword evidence="7 11" id="KW-0479">Metal-binding</keyword>
<feature type="binding site" evidence="11">
    <location>
        <position position="9"/>
    </location>
    <ligand>
        <name>Mg(2+)</name>
        <dbReference type="ChEBI" id="CHEBI:18420"/>
        <label>1</label>
    </ligand>
</feature>
<keyword evidence="9 11" id="KW-0378">Hydrolase</keyword>
<feature type="domain" description="RNase H type-1" evidence="12">
    <location>
        <begin position="1"/>
        <end position="144"/>
    </location>
</feature>
<evidence type="ECO:0000256" key="5">
    <source>
        <dbReference type="ARBA" id="ARBA00012180"/>
    </source>
</evidence>
<dbReference type="GO" id="GO:0000287">
    <property type="term" value="F:magnesium ion binding"/>
    <property type="evidence" value="ECO:0007669"/>
    <property type="project" value="UniProtKB-UniRule"/>
</dbReference>
<comment type="subunit">
    <text evidence="4 11">Monomer.</text>
</comment>
<dbReference type="EMBL" id="AP017368">
    <property type="protein sequence ID" value="BAV92397.1"/>
    <property type="molecule type" value="Genomic_DNA"/>
</dbReference>
<proteinExistence type="inferred from homology"/>
<evidence type="ECO:0000313" key="14">
    <source>
        <dbReference type="Proteomes" id="UP000242645"/>
    </source>
</evidence>
<evidence type="ECO:0000313" key="13">
    <source>
        <dbReference type="EMBL" id="BAV92397.1"/>
    </source>
</evidence>
<keyword evidence="6 11" id="KW-0540">Nuclease</keyword>
<dbReference type="InterPro" id="IPR002156">
    <property type="entry name" value="RNaseH_domain"/>
</dbReference>
<comment type="subcellular location">
    <subcellularLocation>
        <location evidence="11">Cytoplasm</location>
    </subcellularLocation>
</comment>
<comment type="catalytic activity">
    <reaction evidence="1 11">
        <text>Endonucleolytic cleavage to 5'-phosphomonoester.</text>
        <dbReference type="EC" id="3.1.26.4"/>
    </reaction>
</comment>
<evidence type="ECO:0000256" key="3">
    <source>
        <dbReference type="ARBA" id="ARBA00005300"/>
    </source>
</evidence>
<dbReference type="CDD" id="cd09278">
    <property type="entry name" value="RNase_HI_prokaryote_like"/>
    <property type="match status" value="1"/>
</dbReference>
<feature type="binding site" evidence="11">
    <location>
        <position position="9"/>
    </location>
    <ligand>
        <name>Mg(2+)</name>
        <dbReference type="ChEBI" id="CHEBI:18420"/>
        <label>2</label>
    </ligand>
</feature>
<dbReference type="Gene3D" id="3.30.420.10">
    <property type="entry name" value="Ribonuclease H-like superfamily/Ribonuclease H"/>
    <property type="match status" value="1"/>
</dbReference>
<dbReference type="InterPro" id="IPR022892">
    <property type="entry name" value="RNaseHI"/>
</dbReference>
<dbReference type="HAMAP" id="MF_00042">
    <property type="entry name" value="RNase_H"/>
    <property type="match status" value="1"/>
</dbReference>
<keyword evidence="11" id="KW-0963">Cytoplasm</keyword>
<dbReference type="PANTHER" id="PTHR10642:SF26">
    <property type="entry name" value="RIBONUCLEASE H1"/>
    <property type="match status" value="1"/>
</dbReference>
<dbReference type="AlphaFoldDB" id="A0A1J1DUK4"/>
<evidence type="ECO:0000256" key="8">
    <source>
        <dbReference type="ARBA" id="ARBA00022759"/>
    </source>
</evidence>
<comment type="similarity">
    <text evidence="3 11">Belongs to the RNase H family.</text>
</comment>
<protein>
    <recommendedName>
        <fullName evidence="5 11">Ribonuclease H</fullName>
        <shortName evidence="11">RNase H</shortName>
        <ecNumber evidence="5 11">3.1.26.4</ecNumber>
    </recommendedName>
</protein>
<name>A0A1J1DUK4_9BACT</name>
<dbReference type="Pfam" id="PF00075">
    <property type="entry name" value="RNase_H"/>
    <property type="match status" value="1"/>
</dbReference>
<dbReference type="PROSITE" id="PS50879">
    <property type="entry name" value="RNASE_H_1"/>
    <property type="match status" value="1"/>
</dbReference>
<gene>
    <name evidence="11 13" type="primary">rnhA</name>
    <name evidence="13" type="ORF">RSDT_0885</name>
</gene>
<evidence type="ECO:0000256" key="7">
    <source>
        <dbReference type="ARBA" id="ARBA00022723"/>
    </source>
</evidence>